<feature type="domain" description="Aminopeptidase N-like N-terminal" evidence="11">
    <location>
        <begin position="88"/>
        <end position="187"/>
    </location>
</feature>
<evidence type="ECO:0000256" key="8">
    <source>
        <dbReference type="ARBA" id="ARBA00023049"/>
    </source>
</evidence>
<dbReference type="SUPFAM" id="SSF55486">
    <property type="entry name" value="Metalloproteases ('zincins'), catalytic domain"/>
    <property type="match status" value="1"/>
</dbReference>
<dbReference type="GO" id="GO:0043171">
    <property type="term" value="P:peptide catabolic process"/>
    <property type="evidence" value="ECO:0007669"/>
    <property type="project" value="TreeGrafter"/>
</dbReference>
<dbReference type="Gene3D" id="2.60.40.1730">
    <property type="entry name" value="tricorn interacting facor f3 domain"/>
    <property type="match status" value="1"/>
</dbReference>
<keyword evidence="7" id="KW-0862">Zinc</keyword>
<dbReference type="NCBIfam" id="TIGR02412">
    <property type="entry name" value="pepN_strep_liv"/>
    <property type="match status" value="1"/>
</dbReference>
<dbReference type="PANTHER" id="PTHR11533">
    <property type="entry name" value="PROTEASE M1 ZINC METALLOPROTEASE"/>
    <property type="match status" value="1"/>
</dbReference>
<dbReference type="Pfam" id="PF11838">
    <property type="entry name" value="ERAP1_C"/>
    <property type="match status" value="1"/>
</dbReference>
<dbReference type="InterPro" id="IPR012778">
    <property type="entry name" value="Pept_M1_aminopeptidase"/>
</dbReference>
<keyword evidence="4" id="KW-0645">Protease</keyword>
<dbReference type="GO" id="GO:0005615">
    <property type="term" value="C:extracellular space"/>
    <property type="evidence" value="ECO:0007669"/>
    <property type="project" value="TreeGrafter"/>
</dbReference>
<dbReference type="InterPro" id="IPR001930">
    <property type="entry name" value="Peptidase_M1"/>
</dbReference>
<reference evidence="12" key="1">
    <citation type="submission" date="2020-05" db="EMBL/GenBank/DDBJ databases">
        <authorList>
            <person name="Chiriac C."/>
            <person name="Salcher M."/>
            <person name="Ghai R."/>
            <person name="Kavagutti S V."/>
        </authorList>
    </citation>
    <scope>NUCLEOTIDE SEQUENCE</scope>
</reference>
<accession>A0A6J7EU34</accession>
<evidence type="ECO:0000256" key="1">
    <source>
        <dbReference type="ARBA" id="ARBA00001947"/>
    </source>
</evidence>
<dbReference type="Pfam" id="PF01433">
    <property type="entry name" value="Peptidase_M1"/>
    <property type="match status" value="1"/>
</dbReference>
<dbReference type="FunFam" id="1.10.390.10:FF:000004">
    <property type="entry name" value="Aminopeptidase N"/>
    <property type="match status" value="1"/>
</dbReference>
<dbReference type="InterPro" id="IPR027268">
    <property type="entry name" value="Peptidase_M4/M1_CTD_sf"/>
</dbReference>
<evidence type="ECO:0000256" key="5">
    <source>
        <dbReference type="ARBA" id="ARBA00022723"/>
    </source>
</evidence>
<dbReference type="GO" id="GO:0005737">
    <property type="term" value="C:cytoplasm"/>
    <property type="evidence" value="ECO:0007669"/>
    <property type="project" value="TreeGrafter"/>
</dbReference>
<dbReference type="GO" id="GO:0042277">
    <property type="term" value="F:peptide binding"/>
    <property type="evidence" value="ECO:0007669"/>
    <property type="project" value="TreeGrafter"/>
</dbReference>
<dbReference type="GO" id="GO:0070006">
    <property type="term" value="F:metalloaminopeptidase activity"/>
    <property type="evidence" value="ECO:0007669"/>
    <property type="project" value="TreeGrafter"/>
</dbReference>
<keyword evidence="3" id="KW-0031">Aminopeptidase</keyword>
<dbReference type="GO" id="GO:0006508">
    <property type="term" value="P:proteolysis"/>
    <property type="evidence" value="ECO:0007669"/>
    <property type="project" value="UniProtKB-KW"/>
</dbReference>
<sequence length="845" mass="93265">MPGVNLTRAEAQERSSLVKVHSYDVDLDLTTGAETFIVKTRVKFDGLKPGATPFIDAVGKSVIKAEFNGQAFDTKFDGESIYLPPLEASNELYVEFEGIYSHSGEGLHRFEDPADGEVYLYTQHEVPDARRTFVCFDQPDLKATFAISATVPGHWEVISNNPVASKSDAGSNKKWLFTTTPRISTYLTALVAGPYFKVESEYKGQKVVPLGLYCRKSLAEHMDADELFDITRRGFAAFEKDFGLAYPFDKYDQIAVAEFNAGAMENAGCVTFAENYFVFRSKVTDKEYNWRANVILHEMAHMWFGDLVTMTWWDDLWLNESFAEWASYHTLAYATRFTNSWVVFNAERKNWAYRQDQLSSTHPIAVDMHDLEAVKTNFDGITYAKGASVLQQLVAYVGLEAFVAGLKKYFEKHAWGNTTLNDLIVELEAASGRDLKPWIATWLQTAGVNTWRPELVIDGDRYTSVAVKQEAPLVPAGSTELRPHRMAVSLYDIAGDKVVLRKRIELDVAGATTVVPELAGEKTADLVVLNDGDLSYGKLRFDDRSVATLKSHLGNIEDSLTRALAWSAVWDMTRDGELAASDYVPMVLNALASETDVAVVATQVLQLGTAVESFASDKNRDALRATLADGIEKLLAGAAAGSDLQLQYVRNFASTAKSSAQVERVRDILNGNLAGVTVDANLRWTLLNSLVERGAATVSEVEAELANDKSADGEKAAAFGRAVGPDAGTKAAAWALATSDDISNHIQIQTILGFNRPGQREITAAYADKYFDLIIEYWKNHTYEFASNIALLAFPSYQISDSTLKKIEGWLTGAGKEAPNGLRRIVSEQRDSLARSLKAQAKDAR</sequence>
<evidence type="ECO:0000256" key="6">
    <source>
        <dbReference type="ARBA" id="ARBA00022801"/>
    </source>
</evidence>
<feature type="domain" description="ERAP1-like C-terminal" evidence="10">
    <location>
        <begin position="526"/>
        <end position="834"/>
    </location>
</feature>
<dbReference type="SUPFAM" id="SSF63737">
    <property type="entry name" value="Leukotriene A4 hydrolase N-terminal domain"/>
    <property type="match status" value="1"/>
</dbReference>
<dbReference type="InterPro" id="IPR014782">
    <property type="entry name" value="Peptidase_M1_dom"/>
</dbReference>
<gene>
    <name evidence="12" type="ORF">UFOPK3482_00529</name>
</gene>
<dbReference type="GO" id="GO:0008270">
    <property type="term" value="F:zinc ion binding"/>
    <property type="evidence" value="ECO:0007669"/>
    <property type="project" value="InterPro"/>
</dbReference>
<dbReference type="PRINTS" id="PR00756">
    <property type="entry name" value="ALADIPTASE"/>
</dbReference>
<dbReference type="Pfam" id="PF17900">
    <property type="entry name" value="Peptidase_M1_N"/>
    <property type="match status" value="1"/>
</dbReference>
<dbReference type="PANTHER" id="PTHR11533:SF174">
    <property type="entry name" value="PUROMYCIN-SENSITIVE AMINOPEPTIDASE-RELATED"/>
    <property type="match status" value="1"/>
</dbReference>
<keyword evidence="6" id="KW-0378">Hydrolase</keyword>
<dbReference type="GO" id="GO:0016020">
    <property type="term" value="C:membrane"/>
    <property type="evidence" value="ECO:0007669"/>
    <property type="project" value="TreeGrafter"/>
</dbReference>
<name>A0A6J7EU34_9ZZZZ</name>
<evidence type="ECO:0000256" key="7">
    <source>
        <dbReference type="ARBA" id="ARBA00022833"/>
    </source>
</evidence>
<evidence type="ECO:0000259" key="9">
    <source>
        <dbReference type="Pfam" id="PF01433"/>
    </source>
</evidence>
<dbReference type="InterPro" id="IPR024571">
    <property type="entry name" value="ERAP1-like_C_dom"/>
</dbReference>
<keyword evidence="5" id="KW-0479">Metal-binding</keyword>
<evidence type="ECO:0000256" key="4">
    <source>
        <dbReference type="ARBA" id="ARBA00022670"/>
    </source>
</evidence>
<comment type="similarity">
    <text evidence="2">Belongs to the peptidase M1 family.</text>
</comment>
<dbReference type="AlphaFoldDB" id="A0A6J7EU34"/>
<evidence type="ECO:0000256" key="3">
    <source>
        <dbReference type="ARBA" id="ARBA00022438"/>
    </source>
</evidence>
<keyword evidence="8" id="KW-0482">Metalloprotease</keyword>
<dbReference type="FunFam" id="2.60.40.1730:FF:000010">
    <property type="entry name" value="Putative aminopeptidase N"/>
    <property type="match status" value="1"/>
</dbReference>
<dbReference type="CDD" id="cd09602">
    <property type="entry name" value="M1_APN"/>
    <property type="match status" value="1"/>
</dbReference>
<comment type="cofactor">
    <cofactor evidence="1">
        <name>Zn(2+)</name>
        <dbReference type="ChEBI" id="CHEBI:29105"/>
    </cofactor>
</comment>
<dbReference type="InterPro" id="IPR045357">
    <property type="entry name" value="Aminopeptidase_N-like_N"/>
</dbReference>
<dbReference type="InterPro" id="IPR042097">
    <property type="entry name" value="Aminopeptidase_N-like_N_sf"/>
</dbReference>
<evidence type="ECO:0000256" key="2">
    <source>
        <dbReference type="ARBA" id="ARBA00010136"/>
    </source>
</evidence>
<protein>
    <submittedName>
        <fullName evidence="12">Unannotated protein</fullName>
    </submittedName>
</protein>
<dbReference type="InterPro" id="IPR050344">
    <property type="entry name" value="Peptidase_M1_aminopeptidases"/>
</dbReference>
<dbReference type="Gene3D" id="1.10.390.10">
    <property type="entry name" value="Neutral Protease Domain 2"/>
    <property type="match status" value="1"/>
</dbReference>
<feature type="domain" description="Peptidase M1 membrane alanine aminopeptidase" evidence="9">
    <location>
        <begin position="228"/>
        <end position="442"/>
    </location>
</feature>
<evidence type="ECO:0000259" key="10">
    <source>
        <dbReference type="Pfam" id="PF11838"/>
    </source>
</evidence>
<dbReference type="EMBL" id="CAFBLZ010000033">
    <property type="protein sequence ID" value="CAB4884824.1"/>
    <property type="molecule type" value="Genomic_DNA"/>
</dbReference>
<organism evidence="12">
    <name type="scientific">freshwater metagenome</name>
    <dbReference type="NCBI Taxonomy" id="449393"/>
    <lineage>
        <taxon>unclassified sequences</taxon>
        <taxon>metagenomes</taxon>
        <taxon>ecological metagenomes</taxon>
    </lineage>
</organism>
<evidence type="ECO:0000313" key="12">
    <source>
        <dbReference type="EMBL" id="CAB4884824.1"/>
    </source>
</evidence>
<evidence type="ECO:0000259" key="11">
    <source>
        <dbReference type="Pfam" id="PF17900"/>
    </source>
</evidence>
<proteinExistence type="inferred from homology"/>